<evidence type="ECO:0000256" key="5">
    <source>
        <dbReference type="ARBA" id="ARBA00022692"/>
    </source>
</evidence>
<keyword evidence="5 10" id="KW-0812">Transmembrane</keyword>
<feature type="transmembrane region" description="Helical" evidence="10">
    <location>
        <begin position="195"/>
        <end position="217"/>
    </location>
</feature>
<keyword evidence="4" id="KW-0973">c-di-GMP</keyword>
<evidence type="ECO:0000259" key="11">
    <source>
        <dbReference type="PROSITE" id="PS50883"/>
    </source>
</evidence>
<dbReference type="EC" id="3.1.4.52" evidence="2"/>
<evidence type="ECO:0000256" key="8">
    <source>
        <dbReference type="ARBA" id="ARBA00023136"/>
    </source>
</evidence>
<dbReference type="InterPro" id="IPR024744">
    <property type="entry name" value="CSS-motif_dom"/>
</dbReference>
<proteinExistence type="predicted"/>
<dbReference type="PANTHER" id="PTHR33121:SF70">
    <property type="entry name" value="SIGNALING PROTEIN YKOW"/>
    <property type="match status" value="1"/>
</dbReference>
<dbReference type="SUPFAM" id="SSF141868">
    <property type="entry name" value="EAL domain-like"/>
    <property type="match status" value="1"/>
</dbReference>
<evidence type="ECO:0000256" key="4">
    <source>
        <dbReference type="ARBA" id="ARBA00022636"/>
    </source>
</evidence>
<evidence type="ECO:0000256" key="2">
    <source>
        <dbReference type="ARBA" id="ARBA00012282"/>
    </source>
</evidence>
<dbReference type="Gene3D" id="3.20.20.450">
    <property type="entry name" value="EAL domain"/>
    <property type="match status" value="1"/>
</dbReference>
<dbReference type="InterPro" id="IPR050706">
    <property type="entry name" value="Cyclic-di-GMP_PDE-like"/>
</dbReference>
<keyword evidence="7 10" id="KW-1133">Transmembrane helix</keyword>
<evidence type="ECO:0000256" key="9">
    <source>
        <dbReference type="ARBA" id="ARBA00034290"/>
    </source>
</evidence>
<evidence type="ECO:0000313" key="12">
    <source>
        <dbReference type="EMBL" id="MCJ2180681.1"/>
    </source>
</evidence>
<dbReference type="SMART" id="SM00052">
    <property type="entry name" value="EAL"/>
    <property type="match status" value="1"/>
</dbReference>
<dbReference type="PANTHER" id="PTHR33121">
    <property type="entry name" value="CYCLIC DI-GMP PHOSPHODIESTERASE PDEF"/>
    <property type="match status" value="1"/>
</dbReference>
<keyword evidence="3" id="KW-1003">Cell membrane</keyword>
<evidence type="ECO:0000256" key="7">
    <source>
        <dbReference type="ARBA" id="ARBA00022989"/>
    </source>
</evidence>
<name>A0ABT0B6H6_9SPHN</name>
<dbReference type="InterPro" id="IPR035919">
    <property type="entry name" value="EAL_sf"/>
</dbReference>
<dbReference type="Pfam" id="PF00563">
    <property type="entry name" value="EAL"/>
    <property type="match status" value="1"/>
</dbReference>
<evidence type="ECO:0000256" key="6">
    <source>
        <dbReference type="ARBA" id="ARBA00022801"/>
    </source>
</evidence>
<comment type="caution">
    <text evidence="12">The sequence shown here is derived from an EMBL/GenBank/DDBJ whole genome shotgun (WGS) entry which is preliminary data.</text>
</comment>
<evidence type="ECO:0000256" key="10">
    <source>
        <dbReference type="SAM" id="Phobius"/>
    </source>
</evidence>
<organism evidence="12 13">
    <name type="scientific">Novosphingobium album</name>
    <name type="common">ex Hu et al. 2023</name>
    <dbReference type="NCBI Taxonomy" id="2930093"/>
    <lineage>
        <taxon>Bacteria</taxon>
        <taxon>Pseudomonadati</taxon>
        <taxon>Pseudomonadota</taxon>
        <taxon>Alphaproteobacteria</taxon>
        <taxon>Sphingomonadales</taxon>
        <taxon>Sphingomonadaceae</taxon>
        <taxon>Novosphingobium</taxon>
    </lineage>
</organism>
<dbReference type="CDD" id="cd01948">
    <property type="entry name" value="EAL"/>
    <property type="match status" value="1"/>
</dbReference>
<feature type="domain" description="EAL" evidence="11">
    <location>
        <begin position="220"/>
        <end position="472"/>
    </location>
</feature>
<evidence type="ECO:0000256" key="1">
    <source>
        <dbReference type="ARBA" id="ARBA00004651"/>
    </source>
</evidence>
<comment type="catalytic activity">
    <reaction evidence="9">
        <text>3',3'-c-di-GMP + H2O = 5'-phosphoguanylyl(3'-&gt;5')guanosine + H(+)</text>
        <dbReference type="Rhea" id="RHEA:24902"/>
        <dbReference type="ChEBI" id="CHEBI:15377"/>
        <dbReference type="ChEBI" id="CHEBI:15378"/>
        <dbReference type="ChEBI" id="CHEBI:58754"/>
        <dbReference type="ChEBI" id="CHEBI:58805"/>
        <dbReference type="EC" id="3.1.4.52"/>
    </reaction>
</comment>
<evidence type="ECO:0000313" key="13">
    <source>
        <dbReference type="Proteomes" id="UP001162880"/>
    </source>
</evidence>
<dbReference type="Proteomes" id="UP001162880">
    <property type="component" value="Unassembled WGS sequence"/>
</dbReference>
<sequence>MAALASSENTADQVQAGSDIINKVPAAAACSDSTVDLMRNLDLSSTLLQAVGRLDGTRIVCSSLGRSLPIDLGKPDFMGETKSLIWTHARLFGHGQPYLVIGLGSFAGIIHRDLPLSFVDSAPGSAISTFTWSQRQPLVVRGPFQRSWLRTDLPPGTVFRSNGYLISVTRSSRYDIGSIAAVPLTDTAHFSRETAAILVPIGLAAGLMLSLLLSRFIRDFTSMPAMIRNGLKRQEFHLLYQPVIDIATGRTIGAEALLRWRRRNGEMIAPDHFIPIAEETGSIRQITRRVLELLTDDAPRLIDIAPDFHIGLNLSAADIHCPAIVRDVTAVVKHSGIKFENLLIEATERSFVDAGKAADAFRNFRSRGARIAVDDFGTGYSGLGYLAQLEVDYLKIDKLFVSTLGTGSATSQVAQRIIEIAKDLQLQVIAEGVETEDQAKMLGSLGVELAQGYYYSGPLTASALLERLRSEHHGRTRHRQLSAIAA</sequence>
<dbReference type="InterPro" id="IPR001633">
    <property type="entry name" value="EAL_dom"/>
</dbReference>
<dbReference type="Pfam" id="PF12792">
    <property type="entry name" value="CSS-motif"/>
    <property type="match status" value="1"/>
</dbReference>
<gene>
    <name evidence="12" type="ORF">MTR64_19075</name>
</gene>
<protein>
    <recommendedName>
        <fullName evidence="2">cyclic-guanylate-specific phosphodiesterase</fullName>
        <ecNumber evidence="2">3.1.4.52</ecNumber>
    </recommendedName>
</protein>
<dbReference type="EMBL" id="JALHLE010000041">
    <property type="protein sequence ID" value="MCJ2180681.1"/>
    <property type="molecule type" value="Genomic_DNA"/>
</dbReference>
<keyword evidence="8 10" id="KW-0472">Membrane</keyword>
<keyword evidence="13" id="KW-1185">Reference proteome</keyword>
<keyword evidence="6" id="KW-0378">Hydrolase</keyword>
<accession>A0ABT0B6H6</accession>
<evidence type="ECO:0000256" key="3">
    <source>
        <dbReference type="ARBA" id="ARBA00022475"/>
    </source>
</evidence>
<reference evidence="12" key="1">
    <citation type="submission" date="2022-03" db="EMBL/GenBank/DDBJ databases">
        <title>Identification of a novel bacterium isolated from mangrove sediments.</title>
        <authorList>
            <person name="Pan X."/>
        </authorList>
    </citation>
    <scope>NUCLEOTIDE SEQUENCE</scope>
    <source>
        <strain evidence="12">B2580</strain>
    </source>
</reference>
<dbReference type="PROSITE" id="PS50883">
    <property type="entry name" value="EAL"/>
    <property type="match status" value="1"/>
</dbReference>
<comment type="subcellular location">
    <subcellularLocation>
        <location evidence="1">Cell membrane</location>
        <topology evidence="1">Multi-pass membrane protein</topology>
    </subcellularLocation>
</comment>